<dbReference type="OrthoDB" id="389074at2"/>
<dbReference type="InterPro" id="IPR020578">
    <property type="entry name" value="Aminotrans_V_PyrdxlP_BS"/>
</dbReference>
<evidence type="ECO:0000256" key="2">
    <source>
        <dbReference type="ARBA" id="ARBA00009236"/>
    </source>
</evidence>
<dbReference type="FunFam" id="3.40.640.10:FF:000027">
    <property type="entry name" value="Serine--pyruvate aminotransferase, mitochondrial"/>
    <property type="match status" value="1"/>
</dbReference>
<dbReference type="InterPro" id="IPR015422">
    <property type="entry name" value="PyrdxlP-dep_Trfase_small"/>
</dbReference>
<dbReference type="Gene3D" id="3.90.1150.10">
    <property type="entry name" value="Aspartate Aminotransferase, domain 1"/>
    <property type="match status" value="1"/>
</dbReference>
<dbReference type="PROSITE" id="PS00595">
    <property type="entry name" value="AA_TRANSFER_CLASS_5"/>
    <property type="match status" value="1"/>
</dbReference>
<keyword evidence="5 7" id="KW-0663">Pyridoxal phosphate</keyword>
<evidence type="ECO:0000256" key="4">
    <source>
        <dbReference type="ARBA" id="ARBA00022679"/>
    </source>
</evidence>
<dbReference type="STRING" id="714315.GCA_000516535_00896"/>
<feature type="modified residue" description="N6-(pyridoxal phosphate)lysine" evidence="7">
    <location>
        <position position="190"/>
    </location>
</feature>
<dbReference type="SUPFAM" id="SSF53383">
    <property type="entry name" value="PLP-dependent transferases"/>
    <property type="match status" value="1"/>
</dbReference>
<dbReference type="PANTHER" id="PTHR21152">
    <property type="entry name" value="AMINOTRANSFERASE CLASS V"/>
    <property type="match status" value="1"/>
</dbReference>
<protein>
    <submittedName>
        <fullName evidence="11">Serine-pyruvate transaminase</fullName>
    </submittedName>
</protein>
<proteinExistence type="inferred from homology"/>
<dbReference type="AlphaFoldDB" id="A0A510JD43"/>
<dbReference type="PANTHER" id="PTHR21152:SF40">
    <property type="entry name" value="ALANINE--GLYOXYLATE AMINOTRANSFERASE"/>
    <property type="match status" value="1"/>
</dbReference>
<dbReference type="RefSeq" id="WP_026737392.1">
    <property type="nucleotide sequence ID" value="NZ_AP019822.1"/>
</dbReference>
<dbReference type="PIRSF" id="PIRSF000524">
    <property type="entry name" value="SPT"/>
    <property type="match status" value="1"/>
</dbReference>
<dbReference type="GO" id="GO:0008453">
    <property type="term" value="F:alanine-glyoxylate transaminase activity"/>
    <property type="evidence" value="ECO:0007669"/>
    <property type="project" value="TreeGrafter"/>
</dbReference>
<dbReference type="GO" id="GO:0004760">
    <property type="term" value="F:L-serine-pyruvate transaminase activity"/>
    <property type="evidence" value="ECO:0007669"/>
    <property type="project" value="TreeGrafter"/>
</dbReference>
<evidence type="ECO:0000313" key="11">
    <source>
        <dbReference type="EMBL" id="BBM35973.1"/>
    </source>
</evidence>
<dbReference type="InterPro" id="IPR024169">
    <property type="entry name" value="SP_NH2Trfase/AEP_transaminase"/>
</dbReference>
<gene>
    <name evidence="11" type="ORF">JCM16774_0904</name>
</gene>
<evidence type="ECO:0000256" key="3">
    <source>
        <dbReference type="ARBA" id="ARBA00022576"/>
    </source>
</evidence>
<evidence type="ECO:0000259" key="10">
    <source>
        <dbReference type="Pfam" id="PF00266"/>
    </source>
</evidence>
<reference evidence="11 12" key="1">
    <citation type="submission" date="2019-07" db="EMBL/GenBank/DDBJ databases">
        <title>Complete Genome Sequence of Leptotrichia goodfellowii Strain JCM 16774.</title>
        <authorList>
            <person name="Watanabe S."/>
            <person name="Cui L."/>
        </authorList>
    </citation>
    <scope>NUCLEOTIDE SEQUENCE [LARGE SCALE GENOMIC DNA]</scope>
    <source>
        <strain evidence="11 12">JCM16774</strain>
    </source>
</reference>
<dbReference type="InterPro" id="IPR000192">
    <property type="entry name" value="Aminotrans_V_dom"/>
</dbReference>
<feature type="domain" description="Aminotransferase class V" evidence="10">
    <location>
        <begin position="27"/>
        <end position="341"/>
    </location>
</feature>
<keyword evidence="11" id="KW-0670">Pyruvate</keyword>
<dbReference type="Pfam" id="PF00266">
    <property type="entry name" value="Aminotran_5"/>
    <property type="match status" value="1"/>
</dbReference>
<evidence type="ECO:0000256" key="8">
    <source>
        <dbReference type="RuleBase" id="RU004075"/>
    </source>
</evidence>
<keyword evidence="3" id="KW-0032">Aminotransferase</keyword>
<sequence length="363" mass="40714">MSSKLLLTPGPTNIPERYLKIFGEDIIHHRTPEFRRILKESNENLKKVFKTKNDVAVITSSGTGAMEAAIVNFFSEGDKVIVINTGYFGERFRKISEIYGLNVINLGYEFGDGYKLEDVKKALAENTDVKGILVTHSETSVGILNDVKALGELTKDTDMLLVVDTISGLVANDFDFDGWHVDVAIAGSQKAFLIPPGLSFIAISDKAKKAMEKSDLPKYYFSIKQYQKYFDESSETPYTPAIALILALHESLKDLINKGIDTTIKEKYELRKLIEEKAQNLGFNLLVKEEKNRTNTLVSVYREGVIIKDIINALEEQGYTVTGGKGKYGESLMRIGILGEITKEQINDFFILFEKELKKQLGE</sequence>
<evidence type="ECO:0000256" key="9">
    <source>
        <dbReference type="RuleBase" id="RU004504"/>
    </source>
</evidence>
<name>A0A510JD43_9FUSO</name>
<comment type="similarity">
    <text evidence="2 8">Belongs to the class-V pyridoxal-phosphate-dependent aminotransferase family.</text>
</comment>
<accession>A0A510JD43</accession>
<evidence type="ECO:0000256" key="6">
    <source>
        <dbReference type="PIRSR" id="PIRSR000524-1"/>
    </source>
</evidence>
<evidence type="ECO:0000313" key="12">
    <source>
        <dbReference type="Proteomes" id="UP000321606"/>
    </source>
</evidence>
<dbReference type="Proteomes" id="UP000321606">
    <property type="component" value="Chromosome"/>
</dbReference>
<dbReference type="GO" id="GO:0019265">
    <property type="term" value="P:glycine biosynthetic process, by transamination of glyoxylate"/>
    <property type="evidence" value="ECO:0007669"/>
    <property type="project" value="TreeGrafter"/>
</dbReference>
<keyword evidence="4" id="KW-0808">Transferase</keyword>
<organism evidence="11 12">
    <name type="scientific">Pseudoleptotrichia goodfellowii</name>
    <dbReference type="NCBI Taxonomy" id="157692"/>
    <lineage>
        <taxon>Bacteria</taxon>
        <taxon>Fusobacteriati</taxon>
        <taxon>Fusobacteriota</taxon>
        <taxon>Fusobacteriia</taxon>
        <taxon>Fusobacteriales</taxon>
        <taxon>Leptotrichiaceae</taxon>
        <taxon>Pseudoleptotrichia</taxon>
    </lineage>
</organism>
<dbReference type="InterPro" id="IPR015421">
    <property type="entry name" value="PyrdxlP-dep_Trfase_major"/>
</dbReference>
<feature type="binding site" evidence="6">
    <location>
        <position position="334"/>
    </location>
    <ligand>
        <name>substrate</name>
    </ligand>
</feature>
<dbReference type="Gene3D" id="3.40.640.10">
    <property type="entry name" value="Type I PLP-dependent aspartate aminotransferase-like (Major domain)"/>
    <property type="match status" value="1"/>
</dbReference>
<dbReference type="InterPro" id="IPR015424">
    <property type="entry name" value="PyrdxlP-dep_Trfase"/>
</dbReference>
<dbReference type="KEGG" id="lgo:JCM16774_0904"/>
<evidence type="ECO:0000256" key="7">
    <source>
        <dbReference type="PIRSR" id="PIRSR000524-50"/>
    </source>
</evidence>
<evidence type="ECO:0000256" key="1">
    <source>
        <dbReference type="ARBA" id="ARBA00001933"/>
    </source>
</evidence>
<comment type="cofactor">
    <cofactor evidence="1 7 9">
        <name>pyridoxal 5'-phosphate</name>
        <dbReference type="ChEBI" id="CHEBI:597326"/>
    </cofactor>
</comment>
<evidence type="ECO:0000256" key="5">
    <source>
        <dbReference type="ARBA" id="ARBA00022898"/>
    </source>
</evidence>
<dbReference type="EMBL" id="AP019822">
    <property type="protein sequence ID" value="BBM35973.1"/>
    <property type="molecule type" value="Genomic_DNA"/>
</dbReference>